<dbReference type="SUPFAM" id="SSF55315">
    <property type="entry name" value="L30e-like"/>
    <property type="match status" value="1"/>
</dbReference>
<evidence type="ECO:0000313" key="4">
    <source>
        <dbReference type="EMBL" id="KAF0983819.1"/>
    </source>
</evidence>
<evidence type="ECO:0000259" key="3">
    <source>
        <dbReference type="Pfam" id="PF01248"/>
    </source>
</evidence>
<protein>
    <recommendedName>
        <fullName evidence="3">Ribosomal protein eL8/eL30/eS12/Gadd45 domain-containing protein</fullName>
    </recommendedName>
</protein>
<organism evidence="4 5">
    <name type="scientific">Naegleria fowleri</name>
    <name type="common">Brain eating amoeba</name>
    <dbReference type="NCBI Taxonomy" id="5763"/>
    <lineage>
        <taxon>Eukaryota</taxon>
        <taxon>Discoba</taxon>
        <taxon>Heterolobosea</taxon>
        <taxon>Tetramitia</taxon>
        <taxon>Eutetramitia</taxon>
        <taxon>Vahlkampfiidae</taxon>
        <taxon>Naegleria</taxon>
    </lineage>
</organism>
<evidence type="ECO:0000313" key="5">
    <source>
        <dbReference type="Proteomes" id="UP000444721"/>
    </source>
</evidence>
<dbReference type="Proteomes" id="UP000444721">
    <property type="component" value="Unassembled WGS sequence"/>
</dbReference>
<name>A0A6A5CES2_NAEFO</name>
<dbReference type="InterPro" id="IPR029064">
    <property type="entry name" value="Ribosomal_eL30-like_sf"/>
</dbReference>
<dbReference type="OMA" id="SHIPAVC"/>
<evidence type="ECO:0000256" key="2">
    <source>
        <dbReference type="ARBA" id="ARBA00023274"/>
    </source>
</evidence>
<dbReference type="EMBL" id="VFQX01000004">
    <property type="protein sequence ID" value="KAF0983819.1"/>
    <property type="molecule type" value="Genomic_DNA"/>
</dbReference>
<evidence type="ECO:0000256" key="1">
    <source>
        <dbReference type="ARBA" id="ARBA00007337"/>
    </source>
</evidence>
<dbReference type="VEuPathDB" id="AmoebaDB:NfTy_006230"/>
<dbReference type="GeneID" id="68114952"/>
<comment type="caution">
    <text evidence="4">The sequence shown here is derived from an EMBL/GenBank/DDBJ whole genome shotgun (WGS) entry which is preliminary data.</text>
</comment>
<dbReference type="GO" id="GO:1990904">
    <property type="term" value="C:ribonucleoprotein complex"/>
    <property type="evidence" value="ECO:0007669"/>
    <property type="project" value="UniProtKB-KW"/>
</dbReference>
<dbReference type="InterPro" id="IPR004038">
    <property type="entry name" value="Ribosomal_eL8/eL30/eS12/Gad45"/>
</dbReference>
<dbReference type="VEuPathDB" id="AmoebaDB:FDP41_007734"/>
<dbReference type="RefSeq" id="XP_044568532.1">
    <property type="nucleotide sequence ID" value="XM_044711511.1"/>
</dbReference>
<dbReference type="AlphaFoldDB" id="A0A6A5CES2"/>
<keyword evidence="2" id="KW-0687">Ribonucleoprotein</keyword>
<dbReference type="VEuPathDB" id="AmoebaDB:NF0017000"/>
<dbReference type="InterPro" id="IPR018492">
    <property type="entry name" value="Ribosomal_eL8/Nhp2"/>
</dbReference>
<dbReference type="Gene3D" id="3.30.1330.30">
    <property type="match status" value="1"/>
</dbReference>
<sequence>MSDNEMETTTTSTNEQQIRLPLLPFAQPLVTSEKDVSKLFKVISKAVQSKEKNVLHRGIKNVNRAIRKKVKGFVVLAGDSYPMDIISHFPELIKATEGVEFVFVESKVELGKATLTKRPACAIMVAEPPKESKLYKYYKKANKVVSSAQQQE</sequence>
<gene>
    <name evidence="4" type="ORF">FDP41_007734</name>
</gene>
<dbReference type="OrthoDB" id="5364946at2759"/>
<reference evidence="4 5" key="1">
    <citation type="journal article" date="2019" name="Sci. Rep.">
        <title>Nanopore sequencing improves the draft genome of the human pathogenic amoeba Naegleria fowleri.</title>
        <authorList>
            <person name="Liechti N."/>
            <person name="Schurch N."/>
            <person name="Bruggmann R."/>
            <person name="Wittwer M."/>
        </authorList>
    </citation>
    <scope>NUCLEOTIDE SEQUENCE [LARGE SCALE GENOMIC DNA]</scope>
    <source>
        <strain evidence="4 5">ATCC 30894</strain>
    </source>
</reference>
<accession>A0A6A5CES2</accession>
<dbReference type="PRINTS" id="PR00881">
    <property type="entry name" value="L7ARS6FAMILY"/>
</dbReference>
<keyword evidence="5" id="KW-1185">Reference proteome</keyword>
<comment type="similarity">
    <text evidence="1">Belongs to the eukaryotic ribosomal protein eL8 family.</text>
</comment>
<feature type="domain" description="Ribosomal protein eL8/eL30/eS12/Gadd45" evidence="3">
    <location>
        <begin position="45"/>
        <end position="130"/>
    </location>
</feature>
<proteinExistence type="inferred from homology"/>
<dbReference type="Pfam" id="PF01248">
    <property type="entry name" value="Ribosomal_L7Ae"/>
    <property type="match status" value="1"/>
</dbReference>